<dbReference type="EMBL" id="MORL01000036">
    <property type="protein sequence ID" value="OIN55774.1"/>
    <property type="molecule type" value="Genomic_DNA"/>
</dbReference>
<dbReference type="InterPro" id="IPR010982">
    <property type="entry name" value="Lambda_DNA-bd_dom_sf"/>
</dbReference>
<dbReference type="GO" id="GO:0032259">
    <property type="term" value="P:methylation"/>
    <property type="evidence" value="ECO:0007669"/>
    <property type="project" value="UniProtKB-KW"/>
</dbReference>
<dbReference type="CDD" id="cd00315">
    <property type="entry name" value="Cyt_C5_DNA_methylase"/>
    <property type="match status" value="1"/>
</dbReference>
<dbReference type="Gene3D" id="3.40.50.150">
    <property type="entry name" value="Vaccinia Virus protein VP39"/>
    <property type="match status" value="1"/>
</dbReference>
<evidence type="ECO:0000256" key="8">
    <source>
        <dbReference type="RuleBase" id="RU000417"/>
    </source>
</evidence>
<evidence type="ECO:0000256" key="2">
    <source>
        <dbReference type="ARBA" id="ARBA00022679"/>
    </source>
</evidence>
<evidence type="ECO:0000256" key="4">
    <source>
        <dbReference type="ARBA" id="ARBA00022747"/>
    </source>
</evidence>
<sequence>MQTGFLTLREQSGLTPQEVADRCAVSLRTVYRWEKGECKPNTLAVRELQKIVKAANTNRMSNSPQFKFIDLFAGIGGFRKAFESIGGRCVFTSEWDKACRTTYQANYGCDHPVEGDIREFTKDPESLDKIPAHDVLIGGFPCQPFSIAGVSKKNALGRLHGFRCETQGTLFFDLAQIIEHHRPPAILLENVKNLVSHDGGKTFRIIRQTLEEELGYTIDYRIIDGKNWVPQHRERIFIVGFRNDVGFDFRKLELPDFSARPKLESILHRTDGSELDEPPYFVNGEVAEKYTLTPRLWQYLQDYKEKHSKAGNGFGFGLFGPEDVSRTLSARYYKDGSEILIRQEGKRPRRLTPRECARLMGFDLPSESSFQIPVSDTQAYRQFGNSVVVQAAQAVARHMKPHIMEAIARRDNQLSIPFEIADRQVVPA</sequence>
<evidence type="ECO:0000256" key="1">
    <source>
        <dbReference type="ARBA" id="ARBA00022603"/>
    </source>
</evidence>
<evidence type="ECO:0000256" key="6">
    <source>
        <dbReference type="PROSITE-ProRule" id="PRU01016"/>
    </source>
</evidence>
<dbReference type="InterPro" id="IPR001525">
    <property type="entry name" value="C5_MeTfrase"/>
</dbReference>
<keyword evidence="4" id="KW-0680">Restriction system</keyword>
<feature type="domain" description="HTH cro/C1-type" evidence="9">
    <location>
        <begin position="8"/>
        <end position="41"/>
    </location>
</feature>
<evidence type="ECO:0000256" key="5">
    <source>
        <dbReference type="ARBA" id="ARBA00047422"/>
    </source>
</evidence>
<proteinExistence type="inferred from homology"/>
<reference evidence="10 11" key="1">
    <citation type="submission" date="2016-10" db="EMBL/GenBank/DDBJ databases">
        <title>Arsenicibacter rosenii gen. nov., sp. nov., an efficient arsenic-methylating bacterium isolated from an arsenic-contaminated paddy soil.</title>
        <authorList>
            <person name="Huang K."/>
        </authorList>
    </citation>
    <scope>NUCLEOTIDE SEQUENCE [LARGE SCALE GENOMIC DNA]</scope>
    <source>
        <strain evidence="10 11">SM-1</strain>
    </source>
</reference>
<dbReference type="PRINTS" id="PR00105">
    <property type="entry name" value="C5METTRFRASE"/>
</dbReference>
<dbReference type="SUPFAM" id="SSF47413">
    <property type="entry name" value="lambda repressor-like DNA-binding domains"/>
    <property type="match status" value="1"/>
</dbReference>
<dbReference type="Pfam" id="PF13384">
    <property type="entry name" value="HTH_23"/>
    <property type="match status" value="1"/>
</dbReference>
<protein>
    <recommendedName>
        <fullName evidence="8">Cytosine-specific methyltransferase</fullName>
        <ecNumber evidence="8">2.1.1.37</ecNumber>
    </recommendedName>
</protein>
<dbReference type="Pfam" id="PF00145">
    <property type="entry name" value="DNA_methylase"/>
    <property type="match status" value="1"/>
</dbReference>
<comment type="caution">
    <text evidence="10">The sequence shown here is derived from an EMBL/GenBank/DDBJ whole genome shotgun (WGS) entry which is preliminary data.</text>
</comment>
<keyword evidence="1 6" id="KW-0489">Methyltransferase</keyword>
<dbReference type="SUPFAM" id="SSF53335">
    <property type="entry name" value="S-adenosyl-L-methionine-dependent methyltransferases"/>
    <property type="match status" value="1"/>
</dbReference>
<dbReference type="OrthoDB" id="32195at2"/>
<dbReference type="Gene3D" id="3.90.120.30">
    <property type="match status" value="1"/>
</dbReference>
<keyword evidence="11" id="KW-1185">Reference proteome</keyword>
<dbReference type="CDD" id="cd00093">
    <property type="entry name" value="HTH_XRE"/>
    <property type="match status" value="1"/>
</dbReference>
<dbReference type="AlphaFoldDB" id="A0A1S2VAL7"/>
<dbReference type="RefSeq" id="WP_071506584.1">
    <property type="nucleotide sequence ID" value="NZ_MORL01000036.1"/>
</dbReference>
<evidence type="ECO:0000256" key="7">
    <source>
        <dbReference type="RuleBase" id="RU000416"/>
    </source>
</evidence>
<dbReference type="InterPro" id="IPR001387">
    <property type="entry name" value="Cro/C1-type_HTH"/>
</dbReference>
<dbReference type="PROSITE" id="PS51679">
    <property type="entry name" value="SAM_MT_C5"/>
    <property type="match status" value="1"/>
</dbReference>
<dbReference type="GO" id="GO:0003886">
    <property type="term" value="F:DNA (cytosine-5-)-methyltransferase activity"/>
    <property type="evidence" value="ECO:0007669"/>
    <property type="project" value="UniProtKB-EC"/>
</dbReference>
<gene>
    <name evidence="10" type="ORF">BLX24_28195</name>
</gene>
<dbReference type="InterPro" id="IPR029063">
    <property type="entry name" value="SAM-dependent_MTases_sf"/>
</dbReference>
<keyword evidence="2 6" id="KW-0808">Transferase</keyword>
<evidence type="ECO:0000313" key="11">
    <source>
        <dbReference type="Proteomes" id="UP000181790"/>
    </source>
</evidence>
<feature type="active site" evidence="6">
    <location>
        <position position="142"/>
    </location>
</feature>
<dbReference type="GO" id="GO:0003677">
    <property type="term" value="F:DNA binding"/>
    <property type="evidence" value="ECO:0007669"/>
    <property type="project" value="InterPro"/>
</dbReference>
<dbReference type="PROSITE" id="PS00094">
    <property type="entry name" value="C5_MTASE_1"/>
    <property type="match status" value="1"/>
</dbReference>
<dbReference type="GO" id="GO:0009307">
    <property type="term" value="P:DNA restriction-modification system"/>
    <property type="evidence" value="ECO:0007669"/>
    <property type="project" value="UniProtKB-KW"/>
</dbReference>
<comment type="catalytic activity">
    <reaction evidence="5 8">
        <text>a 2'-deoxycytidine in DNA + S-adenosyl-L-methionine = a 5-methyl-2'-deoxycytidine in DNA + S-adenosyl-L-homocysteine + H(+)</text>
        <dbReference type="Rhea" id="RHEA:13681"/>
        <dbReference type="Rhea" id="RHEA-COMP:11369"/>
        <dbReference type="Rhea" id="RHEA-COMP:11370"/>
        <dbReference type="ChEBI" id="CHEBI:15378"/>
        <dbReference type="ChEBI" id="CHEBI:57856"/>
        <dbReference type="ChEBI" id="CHEBI:59789"/>
        <dbReference type="ChEBI" id="CHEBI:85452"/>
        <dbReference type="ChEBI" id="CHEBI:85454"/>
        <dbReference type="EC" id="2.1.1.37"/>
    </reaction>
</comment>
<dbReference type="Gene3D" id="1.10.260.40">
    <property type="entry name" value="lambda repressor-like DNA-binding domains"/>
    <property type="match status" value="1"/>
</dbReference>
<dbReference type="NCBIfam" id="TIGR00675">
    <property type="entry name" value="dcm"/>
    <property type="match status" value="1"/>
</dbReference>
<name>A0A1S2VAL7_9BACT</name>
<organism evidence="10 11">
    <name type="scientific">Arsenicibacter rosenii</name>
    <dbReference type="NCBI Taxonomy" id="1750698"/>
    <lineage>
        <taxon>Bacteria</taxon>
        <taxon>Pseudomonadati</taxon>
        <taxon>Bacteroidota</taxon>
        <taxon>Cytophagia</taxon>
        <taxon>Cytophagales</taxon>
        <taxon>Spirosomataceae</taxon>
        <taxon>Arsenicibacter</taxon>
    </lineage>
</organism>
<keyword evidence="3 6" id="KW-0949">S-adenosyl-L-methionine</keyword>
<dbReference type="Proteomes" id="UP000181790">
    <property type="component" value="Unassembled WGS sequence"/>
</dbReference>
<dbReference type="PANTHER" id="PTHR46098:SF1">
    <property type="entry name" value="TRNA (CYTOSINE(38)-C(5))-METHYLTRANSFERASE"/>
    <property type="match status" value="1"/>
</dbReference>
<evidence type="ECO:0000259" key="9">
    <source>
        <dbReference type="PROSITE" id="PS50943"/>
    </source>
</evidence>
<dbReference type="PROSITE" id="PS50943">
    <property type="entry name" value="HTH_CROC1"/>
    <property type="match status" value="1"/>
</dbReference>
<comment type="similarity">
    <text evidence="6 7">Belongs to the class I-like SAM-binding methyltransferase superfamily. C5-methyltransferase family.</text>
</comment>
<accession>A0A1S2VAL7</accession>
<dbReference type="EC" id="2.1.1.37" evidence="8"/>
<evidence type="ECO:0000256" key="3">
    <source>
        <dbReference type="ARBA" id="ARBA00022691"/>
    </source>
</evidence>
<dbReference type="PANTHER" id="PTHR46098">
    <property type="entry name" value="TRNA (CYTOSINE(38)-C(5))-METHYLTRANSFERASE"/>
    <property type="match status" value="1"/>
</dbReference>
<evidence type="ECO:0000313" key="10">
    <source>
        <dbReference type="EMBL" id="OIN55774.1"/>
    </source>
</evidence>
<dbReference type="InterPro" id="IPR018117">
    <property type="entry name" value="C5_DNA_meth_AS"/>
</dbReference>
<dbReference type="InterPro" id="IPR050750">
    <property type="entry name" value="C5-MTase"/>
</dbReference>